<keyword evidence="6 11" id="KW-1133">Transmembrane helix</keyword>
<dbReference type="GO" id="GO:1902603">
    <property type="term" value="P:carnitine transmembrane transport"/>
    <property type="evidence" value="ECO:0007669"/>
    <property type="project" value="TreeGrafter"/>
</dbReference>
<name>A0AAN9VZ74_9ORTH</name>
<evidence type="ECO:0000256" key="5">
    <source>
        <dbReference type="ARBA" id="ARBA00022737"/>
    </source>
</evidence>
<dbReference type="InterPro" id="IPR050567">
    <property type="entry name" value="Mitochondrial_Carrier"/>
</dbReference>
<keyword evidence="4 9" id="KW-0812">Transmembrane</keyword>
<evidence type="ECO:0000256" key="3">
    <source>
        <dbReference type="ARBA" id="ARBA00022448"/>
    </source>
</evidence>
<dbReference type="PANTHER" id="PTHR45624:SF4">
    <property type="entry name" value="CONGESTED-LIKE TRACHEA PROTEIN-RELATED"/>
    <property type="match status" value="1"/>
</dbReference>
<dbReference type="InterPro" id="IPR018108">
    <property type="entry name" value="MCP_transmembrane"/>
</dbReference>
<dbReference type="GO" id="GO:0015227">
    <property type="term" value="F:O-acyl-L-carnitine transmembrane transporter activity"/>
    <property type="evidence" value="ECO:0007669"/>
    <property type="project" value="TreeGrafter"/>
</dbReference>
<dbReference type="SUPFAM" id="SSF103506">
    <property type="entry name" value="Mitochondrial carrier"/>
    <property type="match status" value="1"/>
</dbReference>
<dbReference type="EMBL" id="JAZDUA010000157">
    <property type="protein sequence ID" value="KAK7866013.1"/>
    <property type="molecule type" value="Genomic_DNA"/>
</dbReference>
<accession>A0AAN9VZ74</accession>
<evidence type="ECO:0000256" key="1">
    <source>
        <dbReference type="ARBA" id="ARBA00004225"/>
    </source>
</evidence>
<dbReference type="Pfam" id="PF00153">
    <property type="entry name" value="Mito_carr"/>
    <property type="match status" value="3"/>
</dbReference>
<feature type="repeat" description="Solcar" evidence="9">
    <location>
        <begin position="8"/>
        <end position="99"/>
    </location>
</feature>
<feature type="repeat" description="Solcar" evidence="9">
    <location>
        <begin position="107"/>
        <end position="196"/>
    </location>
</feature>
<evidence type="ECO:0000256" key="7">
    <source>
        <dbReference type="ARBA" id="ARBA00023128"/>
    </source>
</evidence>
<evidence type="ECO:0000256" key="4">
    <source>
        <dbReference type="ARBA" id="ARBA00022692"/>
    </source>
</evidence>
<evidence type="ECO:0000256" key="2">
    <source>
        <dbReference type="ARBA" id="ARBA00006375"/>
    </source>
</evidence>
<dbReference type="Gene3D" id="1.50.40.10">
    <property type="entry name" value="Mitochondrial carrier domain"/>
    <property type="match status" value="2"/>
</dbReference>
<evidence type="ECO:0000256" key="9">
    <source>
        <dbReference type="PROSITE-ProRule" id="PRU00282"/>
    </source>
</evidence>
<feature type="transmembrane region" description="Helical" evidence="11">
    <location>
        <begin position="12"/>
        <end position="31"/>
    </location>
</feature>
<dbReference type="Proteomes" id="UP001378592">
    <property type="component" value="Unassembled WGS sequence"/>
</dbReference>
<evidence type="ECO:0000313" key="13">
    <source>
        <dbReference type="Proteomes" id="UP001378592"/>
    </source>
</evidence>
<reference evidence="12 13" key="1">
    <citation type="submission" date="2024-03" db="EMBL/GenBank/DDBJ databases">
        <title>The genome assembly and annotation of the cricket Gryllus longicercus Weissman &amp; Gray.</title>
        <authorList>
            <person name="Szrajer S."/>
            <person name="Gray D."/>
            <person name="Ylla G."/>
        </authorList>
    </citation>
    <scope>NUCLEOTIDE SEQUENCE [LARGE SCALE GENOMIC DNA]</scope>
    <source>
        <strain evidence="12">DAG 2021-001</strain>
        <tissue evidence="12">Whole body minus gut</tissue>
    </source>
</reference>
<evidence type="ECO:0008006" key="14">
    <source>
        <dbReference type="Google" id="ProtNLM"/>
    </source>
</evidence>
<feature type="repeat" description="Solcar" evidence="9">
    <location>
        <begin position="207"/>
        <end position="293"/>
    </location>
</feature>
<organism evidence="12 13">
    <name type="scientific">Gryllus longicercus</name>
    <dbReference type="NCBI Taxonomy" id="2509291"/>
    <lineage>
        <taxon>Eukaryota</taxon>
        <taxon>Metazoa</taxon>
        <taxon>Ecdysozoa</taxon>
        <taxon>Arthropoda</taxon>
        <taxon>Hexapoda</taxon>
        <taxon>Insecta</taxon>
        <taxon>Pterygota</taxon>
        <taxon>Neoptera</taxon>
        <taxon>Polyneoptera</taxon>
        <taxon>Orthoptera</taxon>
        <taxon>Ensifera</taxon>
        <taxon>Gryllidea</taxon>
        <taxon>Grylloidea</taxon>
        <taxon>Gryllidae</taxon>
        <taxon>Gryllinae</taxon>
        <taxon>Gryllus</taxon>
    </lineage>
</organism>
<dbReference type="GO" id="GO:0031966">
    <property type="term" value="C:mitochondrial membrane"/>
    <property type="evidence" value="ECO:0007669"/>
    <property type="project" value="UniProtKB-SubCell"/>
</dbReference>
<keyword evidence="7" id="KW-0496">Mitochondrion</keyword>
<dbReference type="PROSITE" id="PS50920">
    <property type="entry name" value="SOLCAR"/>
    <property type="match status" value="3"/>
</dbReference>
<sequence length="301" mass="32694">MPADRHEFIFLKYFLCGGFGGMCTVVVGHPFDTVKVRVQTMPKPRPGEKPLYTGTLDCAKKTLAAEGIRGLYKGMGAPFVIVVPIFSIRFFGFGIAKKIQNYQNAPLSLPQLYGTGALSGLFTTVAMTPGERVKCLLQIQRLEKGPPKYSGPTDVIKKLYEEGGIRRVYKGTGATLLRDIPSTGMYLMTYESLKRKFTPQEPDAGGPSAGHTILAGGLAGVAYWTVGIPADVLKSRVQAAGIGMYERGVRDALPELLRQDGVRGLYKGSLAVLLRAFPANAACFLGFEFFMKILNFIAPDP</sequence>
<proteinExistence type="inferred from homology"/>
<keyword evidence="8 9" id="KW-0472">Membrane</keyword>
<keyword evidence="3 10" id="KW-0813">Transport</keyword>
<gene>
    <name evidence="12" type="ORF">R5R35_008528</name>
</gene>
<protein>
    <recommendedName>
        <fullName evidence="14">Mitochondrial carnitine/acylcarnitine carrier protein</fullName>
    </recommendedName>
</protein>
<dbReference type="PANTHER" id="PTHR45624">
    <property type="entry name" value="MITOCHONDRIAL BASIC AMINO ACIDS TRANSPORTER-RELATED"/>
    <property type="match status" value="1"/>
</dbReference>
<comment type="caution">
    <text evidence="12">The sequence shown here is derived from an EMBL/GenBank/DDBJ whole genome shotgun (WGS) entry which is preliminary data.</text>
</comment>
<evidence type="ECO:0000256" key="8">
    <source>
        <dbReference type="ARBA" id="ARBA00023136"/>
    </source>
</evidence>
<feature type="transmembrane region" description="Helical" evidence="11">
    <location>
        <begin position="76"/>
        <end position="96"/>
    </location>
</feature>
<evidence type="ECO:0000256" key="10">
    <source>
        <dbReference type="RuleBase" id="RU000488"/>
    </source>
</evidence>
<evidence type="ECO:0000256" key="6">
    <source>
        <dbReference type="ARBA" id="ARBA00022989"/>
    </source>
</evidence>
<dbReference type="AlphaFoldDB" id="A0AAN9VZ74"/>
<comment type="subcellular location">
    <subcellularLocation>
        <location evidence="1">Mitochondrion membrane</location>
        <topology evidence="1">Multi-pass membrane protein</topology>
    </subcellularLocation>
</comment>
<keyword evidence="13" id="KW-1185">Reference proteome</keyword>
<evidence type="ECO:0000256" key="11">
    <source>
        <dbReference type="SAM" id="Phobius"/>
    </source>
</evidence>
<keyword evidence="5" id="KW-0677">Repeat</keyword>
<comment type="similarity">
    <text evidence="2 10">Belongs to the mitochondrial carrier (TC 2.A.29) family.</text>
</comment>
<evidence type="ECO:0000313" key="12">
    <source>
        <dbReference type="EMBL" id="KAK7866013.1"/>
    </source>
</evidence>
<dbReference type="InterPro" id="IPR023395">
    <property type="entry name" value="MCP_dom_sf"/>
</dbReference>
<dbReference type="GO" id="GO:0006839">
    <property type="term" value="P:mitochondrial transport"/>
    <property type="evidence" value="ECO:0007669"/>
    <property type="project" value="TreeGrafter"/>
</dbReference>